<accession>A0AA89BZ80</accession>
<dbReference type="Proteomes" id="UP001186944">
    <property type="component" value="Unassembled WGS sequence"/>
</dbReference>
<evidence type="ECO:0000313" key="3">
    <source>
        <dbReference type="Proteomes" id="UP001186944"/>
    </source>
</evidence>
<dbReference type="EMBL" id="VSWD01000008">
    <property type="protein sequence ID" value="KAK3096014.1"/>
    <property type="molecule type" value="Genomic_DNA"/>
</dbReference>
<dbReference type="CDD" id="cd02440">
    <property type="entry name" value="AdoMet_MTases"/>
    <property type="match status" value="1"/>
</dbReference>
<sequence>MEVIQIEVTDNEAYDNNAKVFSGGLNKTQVKEYYDQWVEQYEKDLAPGRYNGPAIAADAVEKSFPRFKEKVTVLDVAAGTGFLGVELIERGYQHLHALDPSEGMLRRAQEKNVYEKFFCEFLTEDKLPIKADTYDCVTCAGGFGQGHIPSGALRELLRITKPGGVIVIVMREEYLNNEDYKNCLEPLMQELHNTGKWMKLEKSIVPKYFCEKEGVVYRFRVLHQRL</sequence>
<feature type="domain" description="Methyltransferase" evidence="1">
    <location>
        <begin position="73"/>
        <end position="164"/>
    </location>
</feature>
<keyword evidence="3" id="KW-1185">Reference proteome</keyword>
<dbReference type="Gene3D" id="3.40.50.150">
    <property type="entry name" value="Vaccinia Virus protein VP39"/>
    <property type="match status" value="1"/>
</dbReference>
<comment type="caution">
    <text evidence="2">The sequence shown here is derived from an EMBL/GenBank/DDBJ whole genome shotgun (WGS) entry which is preliminary data.</text>
</comment>
<dbReference type="SUPFAM" id="SSF53335">
    <property type="entry name" value="S-adenosyl-L-methionine-dependent methyltransferases"/>
    <property type="match status" value="1"/>
</dbReference>
<organism evidence="2 3">
    <name type="scientific">Pinctada imbricata</name>
    <name type="common">Atlantic pearl-oyster</name>
    <name type="synonym">Pinctada martensii</name>
    <dbReference type="NCBI Taxonomy" id="66713"/>
    <lineage>
        <taxon>Eukaryota</taxon>
        <taxon>Metazoa</taxon>
        <taxon>Spiralia</taxon>
        <taxon>Lophotrochozoa</taxon>
        <taxon>Mollusca</taxon>
        <taxon>Bivalvia</taxon>
        <taxon>Autobranchia</taxon>
        <taxon>Pteriomorphia</taxon>
        <taxon>Pterioida</taxon>
        <taxon>Pterioidea</taxon>
        <taxon>Pteriidae</taxon>
        <taxon>Pinctada</taxon>
    </lineage>
</organism>
<evidence type="ECO:0000313" key="2">
    <source>
        <dbReference type="EMBL" id="KAK3096014.1"/>
    </source>
</evidence>
<reference evidence="2" key="1">
    <citation type="submission" date="2019-08" db="EMBL/GenBank/DDBJ databases">
        <title>The improved chromosome-level genome for the pearl oyster Pinctada fucata martensii using PacBio sequencing and Hi-C.</title>
        <authorList>
            <person name="Zheng Z."/>
        </authorList>
    </citation>
    <scope>NUCLEOTIDE SEQUENCE</scope>
    <source>
        <strain evidence="2">ZZ-2019</strain>
        <tissue evidence="2">Adductor muscle</tissue>
    </source>
</reference>
<dbReference type="Pfam" id="PF13649">
    <property type="entry name" value="Methyltransf_25"/>
    <property type="match status" value="1"/>
</dbReference>
<dbReference type="PANTHER" id="PTHR43591">
    <property type="entry name" value="METHYLTRANSFERASE"/>
    <property type="match status" value="1"/>
</dbReference>
<dbReference type="AlphaFoldDB" id="A0AA89BZ80"/>
<proteinExistence type="predicted"/>
<protein>
    <recommendedName>
        <fullName evidence="1">Methyltransferase domain-containing protein</fullName>
    </recommendedName>
</protein>
<dbReference type="InterPro" id="IPR041698">
    <property type="entry name" value="Methyltransf_25"/>
</dbReference>
<dbReference type="InterPro" id="IPR029063">
    <property type="entry name" value="SAM-dependent_MTases_sf"/>
</dbReference>
<gene>
    <name evidence="2" type="ORF">FSP39_021948</name>
</gene>
<name>A0AA89BZ80_PINIB</name>
<evidence type="ECO:0000259" key="1">
    <source>
        <dbReference type="Pfam" id="PF13649"/>
    </source>
</evidence>
<dbReference type="PANTHER" id="PTHR43591:SF101">
    <property type="entry name" value="METHYLTRANSFERASE-LIKE PROTEIN 27"/>
    <property type="match status" value="1"/>
</dbReference>